<evidence type="ECO:0000313" key="2">
    <source>
        <dbReference type="EMBL" id="KAJ3663091.1"/>
    </source>
</evidence>
<proteinExistence type="predicted"/>
<dbReference type="GO" id="GO:0015074">
    <property type="term" value="P:DNA integration"/>
    <property type="evidence" value="ECO:0007669"/>
    <property type="project" value="InterPro"/>
</dbReference>
<dbReference type="GO" id="GO:0006310">
    <property type="term" value="P:DNA recombination"/>
    <property type="evidence" value="ECO:0007669"/>
    <property type="project" value="UniProtKB-KW"/>
</dbReference>
<gene>
    <name evidence="2" type="ORF">Zmor_007400</name>
</gene>
<dbReference type="InterPro" id="IPR011010">
    <property type="entry name" value="DNA_brk_join_enz"/>
</dbReference>
<accession>A0AA38IX84</accession>
<dbReference type="EMBL" id="JALNTZ010000002">
    <property type="protein sequence ID" value="KAJ3663091.1"/>
    <property type="molecule type" value="Genomic_DNA"/>
</dbReference>
<keyword evidence="1" id="KW-0233">DNA recombination</keyword>
<organism evidence="2 3">
    <name type="scientific">Zophobas morio</name>
    <dbReference type="NCBI Taxonomy" id="2755281"/>
    <lineage>
        <taxon>Eukaryota</taxon>
        <taxon>Metazoa</taxon>
        <taxon>Ecdysozoa</taxon>
        <taxon>Arthropoda</taxon>
        <taxon>Hexapoda</taxon>
        <taxon>Insecta</taxon>
        <taxon>Pterygota</taxon>
        <taxon>Neoptera</taxon>
        <taxon>Endopterygota</taxon>
        <taxon>Coleoptera</taxon>
        <taxon>Polyphaga</taxon>
        <taxon>Cucujiformia</taxon>
        <taxon>Tenebrionidae</taxon>
        <taxon>Zophobas</taxon>
    </lineage>
</organism>
<sequence length="113" mass="12661">MLKSCIILKQNTDSSKLIIYIKRQTQQHQPKKSAVLEHAHIVKFIAEAPDSTCLMTKAALVLGISGMCRRGEVCNMKPSDLELKTDIIVVTVRRQQQTLLELSLYLTHSGLIS</sequence>
<evidence type="ECO:0000256" key="1">
    <source>
        <dbReference type="ARBA" id="ARBA00023172"/>
    </source>
</evidence>
<dbReference type="Gene3D" id="1.10.443.10">
    <property type="entry name" value="Intergrase catalytic core"/>
    <property type="match status" value="1"/>
</dbReference>
<comment type="caution">
    <text evidence="2">The sequence shown here is derived from an EMBL/GenBank/DDBJ whole genome shotgun (WGS) entry which is preliminary data.</text>
</comment>
<name>A0AA38IX84_9CUCU</name>
<dbReference type="SUPFAM" id="SSF56349">
    <property type="entry name" value="DNA breaking-rejoining enzymes"/>
    <property type="match status" value="1"/>
</dbReference>
<evidence type="ECO:0000313" key="3">
    <source>
        <dbReference type="Proteomes" id="UP001168821"/>
    </source>
</evidence>
<dbReference type="GO" id="GO:0003677">
    <property type="term" value="F:DNA binding"/>
    <property type="evidence" value="ECO:0007669"/>
    <property type="project" value="InterPro"/>
</dbReference>
<reference evidence="2" key="1">
    <citation type="journal article" date="2023" name="G3 (Bethesda)">
        <title>Whole genome assemblies of Zophobas morio and Tenebrio molitor.</title>
        <authorList>
            <person name="Kaur S."/>
            <person name="Stinson S.A."/>
            <person name="diCenzo G.C."/>
        </authorList>
    </citation>
    <scope>NUCLEOTIDE SEQUENCE</scope>
    <source>
        <strain evidence="2">QUZm001</strain>
    </source>
</reference>
<dbReference type="InterPro" id="IPR013762">
    <property type="entry name" value="Integrase-like_cat_sf"/>
</dbReference>
<dbReference type="AlphaFoldDB" id="A0AA38IX84"/>
<keyword evidence="3" id="KW-1185">Reference proteome</keyword>
<protein>
    <submittedName>
        <fullName evidence="2">Uncharacterized protein</fullName>
    </submittedName>
</protein>
<dbReference type="Proteomes" id="UP001168821">
    <property type="component" value="Unassembled WGS sequence"/>
</dbReference>